<evidence type="ECO:0000313" key="2">
    <source>
        <dbReference type="Proteomes" id="UP000326946"/>
    </source>
</evidence>
<accession>A0A5J6T5G0</accession>
<protein>
    <submittedName>
        <fullName evidence="1">Uncharacterized protein</fullName>
    </submittedName>
</protein>
<reference evidence="1" key="1">
    <citation type="submission" date="2019-08" db="EMBL/GenBank/DDBJ databases">
        <authorList>
            <person name="Beers A.L."/>
            <person name="Becker A.J."/>
            <person name="Leyhe M.J."/>
            <person name="Li C.M."/>
            <person name="Maas J.R."/>
            <person name="Resendiz-Medina K.E."/>
            <person name="Seggerman F.M."/>
            <person name="Taylor S.B."/>
            <person name="Friedman J.A."/>
            <person name="Miller J.M."/>
            <person name="Boury N.M."/>
            <person name="Peters N.T."/>
            <person name="Gurney S.M.R."/>
            <person name="Garlena R.A."/>
            <person name="Russell D.A."/>
            <person name="Pope W.H."/>
            <person name="Jacobs-Sera D."/>
            <person name="Hatfull G.F."/>
        </authorList>
    </citation>
    <scope>NUCLEOTIDE SEQUENCE [LARGE SCALE GENOMIC DNA]</scope>
</reference>
<organism evidence="1 2">
    <name type="scientific">Microbacterium phage PhriedRice</name>
    <dbReference type="NCBI Taxonomy" id="2652407"/>
    <lineage>
        <taxon>Viruses</taxon>
        <taxon>Duplodnaviria</taxon>
        <taxon>Heunggongvirae</taxon>
        <taxon>Uroviricota</taxon>
        <taxon>Caudoviricetes</taxon>
        <taxon>Eekayvirinae</taxon>
        <taxon>Akonivirus</taxon>
        <taxon>Akonivirus phedro</taxon>
    </lineage>
</organism>
<evidence type="ECO:0000313" key="1">
    <source>
        <dbReference type="EMBL" id="QFG04967.1"/>
    </source>
</evidence>
<sequence length="263" mass="30200">MSNIDVAMTLDEAVAEVMAVLVDNDLELVPELNQYQVVTRQINRALRSIARENEWSYYSSEENVGVAHHGDRSVEIRSSVRPRIINDDAVRLVHPVDGRVCVWAYWLPRDALHKYNGYDLKAAHTRSTIEFSRPFLMAEDGLEIHVPVMREPRLFRLPQQPEDPDDPLVTVPEDVRQQELDFDNPDLVIAKAAYFVAQTNPLWQPRVQTLEANYDEIKYALVERDERNTDTPYQNEWSMGIEGMATGSMGRAHRPSSDAWNVI</sequence>
<dbReference type="EMBL" id="MN310546">
    <property type="protein sequence ID" value="QFG04967.1"/>
    <property type="molecule type" value="Genomic_DNA"/>
</dbReference>
<dbReference type="Proteomes" id="UP000326946">
    <property type="component" value="Segment"/>
</dbReference>
<name>A0A5J6T5G0_9CAUD</name>
<proteinExistence type="predicted"/>
<gene>
    <name evidence="1" type="primary">45</name>
    <name evidence="1" type="ORF">SEA_PHRIEDRICE_45</name>
</gene>